<sequence length="279" mass="32369">MDTKYNEFNTLKPGSHIPGYQGYCPQEKFHFGHTFSTETHLLSKHSPHFKAVDFKKPIIGKTLREMLPDISGTKKYVSGIIPGYTGYVPFMPFLFGKRYRMLCQDGIHNFLKNQEKTDEIRQEIDLAQQEAYKKSMTRKMSDYQLKNELDYYQSCNIKSQQIKNLMEPPIPGYKGYVPRMNNTETGLGARYHEASKKSLQSFGSDQNKNKPNKYEINSGIKKQISNRIYKHDGMIPLYTGHCPQHRNQVGGTFSDLTRKLPICKHNCKSYGEYIKNIKR</sequence>
<dbReference type="PANTHER" id="PTHR22146">
    <property type="entry name" value="CAT EYE SYNDROME CRITICAL REGION PROTEIN 6"/>
    <property type="match status" value="1"/>
</dbReference>
<dbReference type="Proteomes" id="UP000078046">
    <property type="component" value="Unassembled WGS sequence"/>
</dbReference>
<dbReference type="Pfam" id="PF10629">
    <property type="entry name" value="CMI2B-like"/>
    <property type="match status" value="1"/>
</dbReference>
<comment type="similarity">
    <text evidence="5">Belongs to the CIMIP2 family.</text>
</comment>
<dbReference type="GO" id="GO:0005930">
    <property type="term" value="C:axoneme"/>
    <property type="evidence" value="ECO:0007669"/>
    <property type="project" value="UniProtKB-SubCell"/>
</dbReference>
<keyword evidence="2" id="KW-0963">Cytoplasm</keyword>
<evidence type="ECO:0000256" key="5">
    <source>
        <dbReference type="ARBA" id="ARBA00035661"/>
    </source>
</evidence>
<protein>
    <recommendedName>
        <fullName evidence="10">Protein FAM166B</fullName>
    </recommendedName>
</protein>
<keyword evidence="4" id="KW-0966">Cell projection</keyword>
<dbReference type="InterPro" id="IPR055215">
    <property type="entry name" value="SPMIP5_dom"/>
</dbReference>
<comment type="subcellular location">
    <subcellularLocation>
        <location evidence="1">Cytoplasm</location>
        <location evidence="1">Cytoskeleton</location>
        <location evidence="1">Cilium axoneme</location>
    </subcellularLocation>
</comment>
<accession>A0A177B0G0</accession>
<feature type="domain" description="Sperm-associated microtubule inner protein 5" evidence="7">
    <location>
        <begin position="162"/>
        <end position="206"/>
    </location>
</feature>
<dbReference type="AlphaFoldDB" id="A0A177B0G0"/>
<comment type="caution">
    <text evidence="8">The sequence shown here is derived from an EMBL/GenBank/DDBJ whole genome shotgun (WGS) entry which is preliminary data.</text>
</comment>
<evidence type="ECO:0000259" key="6">
    <source>
        <dbReference type="Pfam" id="PF10629"/>
    </source>
</evidence>
<proteinExistence type="inferred from homology"/>
<evidence type="ECO:0000256" key="4">
    <source>
        <dbReference type="ARBA" id="ARBA00023273"/>
    </source>
</evidence>
<dbReference type="Pfam" id="PF22573">
    <property type="entry name" value="SPMIP5"/>
    <property type="match status" value="1"/>
</dbReference>
<feature type="domain" description="Ciliary microtubule inner protein 2A-C-like" evidence="6">
    <location>
        <begin position="15"/>
        <end position="40"/>
    </location>
</feature>
<evidence type="ECO:0000259" key="7">
    <source>
        <dbReference type="Pfam" id="PF22573"/>
    </source>
</evidence>
<dbReference type="PANTHER" id="PTHR22146:SF17">
    <property type="entry name" value="PROTEIN FAM166B-LIKE PROTEIN"/>
    <property type="match status" value="1"/>
</dbReference>
<dbReference type="EMBL" id="LWCA01000617">
    <property type="protein sequence ID" value="OAF67610.1"/>
    <property type="molecule type" value="Genomic_DNA"/>
</dbReference>
<evidence type="ECO:0000256" key="2">
    <source>
        <dbReference type="ARBA" id="ARBA00022490"/>
    </source>
</evidence>
<keyword evidence="9" id="KW-1185">Reference proteome</keyword>
<gene>
    <name evidence="8" type="ORF">A3Q56_04651</name>
</gene>
<name>A0A177B0G0_9BILA</name>
<evidence type="ECO:0000256" key="1">
    <source>
        <dbReference type="ARBA" id="ARBA00004430"/>
    </source>
</evidence>
<organism evidence="8 9">
    <name type="scientific">Intoshia linei</name>
    <dbReference type="NCBI Taxonomy" id="1819745"/>
    <lineage>
        <taxon>Eukaryota</taxon>
        <taxon>Metazoa</taxon>
        <taxon>Spiralia</taxon>
        <taxon>Lophotrochozoa</taxon>
        <taxon>Mesozoa</taxon>
        <taxon>Orthonectida</taxon>
        <taxon>Rhopaluridae</taxon>
        <taxon>Intoshia</taxon>
    </lineage>
</organism>
<dbReference type="GO" id="GO:0015630">
    <property type="term" value="C:microtubule cytoskeleton"/>
    <property type="evidence" value="ECO:0007669"/>
    <property type="project" value="UniProtKB-ARBA"/>
</dbReference>
<dbReference type="OrthoDB" id="2019884at2759"/>
<reference evidence="8 9" key="1">
    <citation type="submission" date="2016-04" db="EMBL/GenBank/DDBJ databases">
        <title>The genome of Intoshia linei affirms orthonectids as highly simplified spiralians.</title>
        <authorList>
            <person name="Mikhailov K.V."/>
            <person name="Slusarev G.S."/>
            <person name="Nikitin M.A."/>
            <person name="Logacheva M.D."/>
            <person name="Penin A."/>
            <person name="Aleoshin V."/>
            <person name="Panchin Y.V."/>
        </authorList>
    </citation>
    <scope>NUCLEOTIDE SEQUENCE [LARGE SCALE GENOMIC DNA]</scope>
    <source>
        <strain evidence="8">Intl2013</strain>
        <tissue evidence="8">Whole animal</tissue>
    </source>
</reference>
<evidence type="ECO:0008006" key="10">
    <source>
        <dbReference type="Google" id="ProtNLM"/>
    </source>
</evidence>
<dbReference type="InterPro" id="IPR018902">
    <property type="entry name" value="CMI2A-C-like_dom"/>
</dbReference>
<evidence type="ECO:0000256" key="3">
    <source>
        <dbReference type="ARBA" id="ARBA00023212"/>
    </source>
</evidence>
<evidence type="ECO:0000313" key="9">
    <source>
        <dbReference type="Proteomes" id="UP000078046"/>
    </source>
</evidence>
<keyword evidence="3" id="KW-0206">Cytoskeleton</keyword>
<evidence type="ECO:0000313" key="8">
    <source>
        <dbReference type="EMBL" id="OAF67610.1"/>
    </source>
</evidence>